<evidence type="ECO:0000259" key="2">
    <source>
        <dbReference type="Pfam" id="PF00582"/>
    </source>
</evidence>
<dbReference type="PIRSF" id="PIRSF006276">
    <property type="entry name" value="UspA"/>
    <property type="match status" value="1"/>
</dbReference>
<organism evidence="3">
    <name type="scientific">Candidatus Methanogaster sp. ANME-2c ERB4</name>
    <dbReference type="NCBI Taxonomy" id="2759911"/>
    <lineage>
        <taxon>Archaea</taxon>
        <taxon>Methanobacteriati</taxon>
        <taxon>Methanobacteriota</taxon>
        <taxon>Stenosarchaea group</taxon>
        <taxon>Methanomicrobia</taxon>
        <taxon>Methanosarcinales</taxon>
        <taxon>ANME-2 cluster</taxon>
        <taxon>Candidatus Methanogasteraceae</taxon>
        <taxon>Candidatus Methanogaster</taxon>
    </lineage>
</organism>
<gene>
    <name evidence="3" type="ORF">BCHEMKCH_00001</name>
</gene>
<feature type="domain" description="UspA" evidence="2">
    <location>
        <begin position="6"/>
        <end position="145"/>
    </location>
</feature>
<dbReference type="EMBL" id="MT630687">
    <property type="protein sequence ID" value="QNO41929.1"/>
    <property type="molecule type" value="Genomic_DNA"/>
</dbReference>
<dbReference type="InterPro" id="IPR006015">
    <property type="entry name" value="Universal_stress_UspA"/>
</dbReference>
<dbReference type="AlphaFoldDB" id="A0A7G9Y1P5"/>
<dbReference type="PANTHER" id="PTHR46268">
    <property type="entry name" value="STRESS RESPONSE PROTEIN NHAX"/>
    <property type="match status" value="1"/>
</dbReference>
<dbReference type="Pfam" id="PF00582">
    <property type="entry name" value="Usp"/>
    <property type="match status" value="1"/>
</dbReference>
<dbReference type="InterPro" id="IPR006016">
    <property type="entry name" value="UspA"/>
</dbReference>
<evidence type="ECO:0000313" key="3">
    <source>
        <dbReference type="EMBL" id="QNO41929.1"/>
    </source>
</evidence>
<dbReference type="SUPFAM" id="SSF52402">
    <property type="entry name" value="Adenine nucleotide alpha hydrolases-like"/>
    <property type="match status" value="1"/>
</dbReference>
<sequence>MESELYNKILIATDGSDNTEKAIRYGIELARITGADVYAVYVLDSGAFASLPVDAAWENMYELLRTEGREALKTIEDMGKGSGVPVECSVLDGHPAHEIVCYAQENDIDLIVIGTLGKTGLDRILLGSVATTIIHTSTIPVMVIHA</sequence>
<accession>A0A7G9Y1P5</accession>
<dbReference type="PANTHER" id="PTHR46268:SF6">
    <property type="entry name" value="UNIVERSAL STRESS PROTEIN UP12"/>
    <property type="match status" value="1"/>
</dbReference>
<name>A0A7G9Y1P5_9EURY</name>
<protein>
    <submittedName>
        <fullName evidence="3">Universal stress protein</fullName>
    </submittedName>
</protein>
<dbReference type="PRINTS" id="PR01438">
    <property type="entry name" value="UNVRSLSTRESS"/>
</dbReference>
<dbReference type="CDD" id="cd00293">
    <property type="entry name" value="USP-like"/>
    <property type="match status" value="1"/>
</dbReference>
<comment type="similarity">
    <text evidence="1">Belongs to the universal stress protein A family.</text>
</comment>
<dbReference type="Gene3D" id="3.40.50.620">
    <property type="entry name" value="HUPs"/>
    <property type="match status" value="1"/>
</dbReference>
<proteinExistence type="inferred from homology"/>
<reference evidence="3" key="1">
    <citation type="submission" date="2020-06" db="EMBL/GenBank/DDBJ databases">
        <title>Unique genomic features of the anaerobic methanotrophic archaea.</title>
        <authorList>
            <person name="Chadwick G.L."/>
            <person name="Skennerton C.T."/>
            <person name="Laso-Perez R."/>
            <person name="Leu A.O."/>
            <person name="Speth D.R."/>
            <person name="Yu H."/>
            <person name="Morgan-Lang C."/>
            <person name="Hatzenpichler R."/>
            <person name="Goudeau D."/>
            <person name="Malmstrom R."/>
            <person name="Brazelton W.J."/>
            <person name="Woyke T."/>
            <person name="Hallam S.J."/>
            <person name="Tyson G.W."/>
            <person name="Wegener G."/>
            <person name="Boetius A."/>
            <person name="Orphan V."/>
        </authorList>
    </citation>
    <scope>NUCLEOTIDE SEQUENCE</scope>
</reference>
<evidence type="ECO:0000256" key="1">
    <source>
        <dbReference type="ARBA" id="ARBA00008791"/>
    </source>
</evidence>
<dbReference type="InterPro" id="IPR014729">
    <property type="entry name" value="Rossmann-like_a/b/a_fold"/>
</dbReference>